<sequence>MSLSTQFLSSILGFIKKQDGASLRLWLRVEPDAPTQYLQLGQELRTQFRGDASIHSLVEKCLPLRSDDGDGGGGAPWLSFILFIKDYMLYWRDVNFDDLPALYALLSGLLTSCATAFTHPSGPVMLETSVAICEALAKLAMIMHHRPDLTRRVQPSAAAGGGGGGGTAAGAGGGDEERKSLVESTADAIQKVCTACVTDRSSARFARPEGRRVAVYRLANLVLKLLFAGDKARWAAQMFTNITNTGPPLAFYPAAQRVTYLYYLGRFHLENNHFQRAALCLEAAYRQTPPACRRHRQLILTYLIPANLLLGIFPSAALLLRPEAADELRPVFAPMAAAVRQGNFAAFQATLHEHEAWLVRRRLLLTLAYRMRPLLWRSLVRRVFLLTYVPPPNSDAVVSSAATAARGRAAPTLDLADVLAAATLAQHQIEGYTPVAPTPRPRAEHTNTLFMRAVANNTNAARSTVAAPPSGVRKLRPSEGMVWGNLPVTMADVESVVSSLAAQGLMHGFVAHAAHKFAVVGAKAKGAVLAGFPPVAEVMREQLQQSDVDINSVPAWVKAP</sequence>
<proteinExistence type="predicted"/>
<feature type="compositionally biased region" description="Gly residues" evidence="1">
    <location>
        <begin position="159"/>
        <end position="173"/>
    </location>
</feature>
<feature type="region of interest" description="Disordered" evidence="1">
    <location>
        <begin position="154"/>
        <end position="177"/>
    </location>
</feature>
<reference evidence="2 3" key="2">
    <citation type="journal article" date="2015" name="Eukaryot. Cell">
        <title>Asexual propagation of a virulent clone complex in a human and feline outbreak of sporotrichosis.</title>
        <authorList>
            <person name="Teixeira Mde M."/>
            <person name="Rodrigues A.M."/>
            <person name="Tsui C.K."/>
            <person name="de Almeida L.G."/>
            <person name="Van Diepeningen A.D."/>
            <person name="van den Ende B.G."/>
            <person name="Fernandes G.F."/>
            <person name="Kano R."/>
            <person name="Hamelin R.C."/>
            <person name="Lopes-Bezerra L.M."/>
            <person name="Vasconcelos A.T."/>
            <person name="de Hoog S."/>
            <person name="de Camargo Z.P."/>
            <person name="Felipe M.S."/>
        </authorList>
    </citation>
    <scope>NUCLEOTIDE SEQUENCE [LARGE SCALE GENOMIC DNA]</scope>
    <source>
        <strain evidence="2 3">1099-18</strain>
    </source>
</reference>
<name>A0A0F2M0A7_SPOSC</name>
<protein>
    <submittedName>
        <fullName evidence="2">Cop9 signalosome complex subunit 12</fullName>
    </submittedName>
</protein>
<dbReference type="VEuPathDB" id="FungiDB:SPSK_04155"/>
<evidence type="ECO:0000313" key="3">
    <source>
        <dbReference type="Proteomes" id="UP000033710"/>
    </source>
</evidence>
<dbReference type="PANTHER" id="PTHR12732">
    <property type="entry name" value="UNCHARACTERIZED PROTEASOME COMPONENT REGION PCI-CONTAINING"/>
    <property type="match status" value="1"/>
</dbReference>
<dbReference type="EMBL" id="AXCR01000010">
    <property type="protein sequence ID" value="KJR83148.1"/>
    <property type="molecule type" value="Genomic_DNA"/>
</dbReference>
<accession>A0A0F2M0A7</accession>
<dbReference type="GO" id="GO:0003723">
    <property type="term" value="F:RNA binding"/>
    <property type="evidence" value="ECO:0007669"/>
    <property type="project" value="InterPro"/>
</dbReference>
<evidence type="ECO:0000313" key="2">
    <source>
        <dbReference type="EMBL" id="KJR83148.1"/>
    </source>
</evidence>
<dbReference type="GeneID" id="27666243"/>
<dbReference type="KEGG" id="ssck:SPSK_04155"/>
<organism evidence="2 3">
    <name type="scientific">Sporothrix schenckii 1099-18</name>
    <dbReference type="NCBI Taxonomy" id="1397361"/>
    <lineage>
        <taxon>Eukaryota</taxon>
        <taxon>Fungi</taxon>
        <taxon>Dikarya</taxon>
        <taxon>Ascomycota</taxon>
        <taxon>Pezizomycotina</taxon>
        <taxon>Sordariomycetes</taxon>
        <taxon>Sordariomycetidae</taxon>
        <taxon>Ophiostomatales</taxon>
        <taxon>Ophiostomataceae</taxon>
        <taxon>Sporothrix</taxon>
    </lineage>
</organism>
<comment type="caution">
    <text evidence="2">The sequence shown here is derived from an EMBL/GenBank/DDBJ whole genome shotgun (WGS) entry which is preliminary data.</text>
</comment>
<dbReference type="OrthoDB" id="5404651at2759"/>
<dbReference type="Proteomes" id="UP000033710">
    <property type="component" value="Unassembled WGS sequence"/>
</dbReference>
<dbReference type="SMART" id="SM00753">
    <property type="entry name" value="PAM"/>
    <property type="match status" value="1"/>
</dbReference>
<reference evidence="2 3" key="1">
    <citation type="journal article" date="2014" name="BMC Genomics">
        <title>Comparative genomics of the major fungal agents of human and animal Sporotrichosis: Sporothrix schenckii and Sporothrix brasiliensis.</title>
        <authorList>
            <person name="Teixeira M.M."/>
            <person name="de Almeida L.G."/>
            <person name="Kubitschek-Barreira P."/>
            <person name="Alves F.L."/>
            <person name="Kioshima E.S."/>
            <person name="Abadio A.K."/>
            <person name="Fernandes L."/>
            <person name="Derengowski L.S."/>
            <person name="Ferreira K.S."/>
            <person name="Souza R.C."/>
            <person name="Ruiz J.C."/>
            <person name="de Andrade N.C."/>
            <person name="Paes H.C."/>
            <person name="Nicola A.M."/>
            <person name="Albuquerque P."/>
            <person name="Gerber A.L."/>
            <person name="Martins V.P."/>
            <person name="Peconick L.D."/>
            <person name="Neto A.V."/>
            <person name="Chaucanez C.B."/>
            <person name="Silva P.A."/>
            <person name="Cunha O.L."/>
            <person name="de Oliveira F.F."/>
            <person name="dos Santos T.C."/>
            <person name="Barros A.L."/>
            <person name="Soares M.A."/>
            <person name="de Oliveira L.M."/>
            <person name="Marini M.M."/>
            <person name="Villalobos-Duno H."/>
            <person name="Cunha M.M."/>
            <person name="de Hoog S."/>
            <person name="da Silveira J.F."/>
            <person name="Henrissat B."/>
            <person name="Nino-Vega G.A."/>
            <person name="Cisalpino P.S."/>
            <person name="Mora-Montes H.M."/>
            <person name="Almeida S.R."/>
            <person name="Stajich J.E."/>
            <person name="Lopes-Bezerra L.M."/>
            <person name="Vasconcelos A.T."/>
            <person name="Felipe M.S."/>
        </authorList>
    </citation>
    <scope>NUCLEOTIDE SEQUENCE [LARGE SCALE GENOMIC DNA]</scope>
    <source>
        <strain evidence="2 3">1099-18</strain>
    </source>
</reference>
<dbReference type="InterPro" id="IPR045114">
    <property type="entry name" value="Csn12-like"/>
</dbReference>
<dbReference type="GO" id="GO:0003690">
    <property type="term" value="F:double-stranded DNA binding"/>
    <property type="evidence" value="ECO:0007669"/>
    <property type="project" value="InterPro"/>
</dbReference>
<dbReference type="PANTHER" id="PTHR12732:SF8">
    <property type="entry name" value="NUCLEAR MRNA EXPORT PROTEIN THP1"/>
    <property type="match status" value="1"/>
</dbReference>
<evidence type="ECO:0000256" key="1">
    <source>
        <dbReference type="SAM" id="MobiDB-lite"/>
    </source>
</evidence>
<gene>
    <name evidence="2" type="ORF">SPSK_04155</name>
</gene>
<dbReference type="AlphaFoldDB" id="A0A0F2M0A7"/>
<dbReference type="RefSeq" id="XP_016585824.1">
    <property type="nucleotide sequence ID" value="XM_016730966.1"/>
</dbReference>